<name>A0A433CXS5_9FUNG</name>
<evidence type="ECO:0000313" key="8">
    <source>
        <dbReference type="Proteomes" id="UP000268093"/>
    </source>
</evidence>
<keyword evidence="4 5" id="KW-0472">Membrane</keyword>
<dbReference type="EMBL" id="RBNI01011113">
    <property type="protein sequence ID" value="RUP43389.1"/>
    <property type="molecule type" value="Genomic_DNA"/>
</dbReference>
<evidence type="ECO:0000256" key="5">
    <source>
        <dbReference type="RuleBase" id="RU361148"/>
    </source>
</evidence>
<keyword evidence="3 5" id="KW-1133">Transmembrane helix</keyword>
<keyword evidence="5" id="KW-0333">Golgi apparatus</keyword>
<proteinExistence type="inferred from homology"/>
<dbReference type="GO" id="GO:0000139">
    <property type="term" value="C:Golgi membrane"/>
    <property type="evidence" value="ECO:0007669"/>
    <property type="project" value="UniProtKB-SubCell"/>
</dbReference>
<evidence type="ECO:0000256" key="4">
    <source>
        <dbReference type="ARBA" id="ARBA00023136"/>
    </source>
</evidence>
<dbReference type="PANTHER" id="PTHR10202:SF13">
    <property type="entry name" value="PRESENILIN HOMOLOG"/>
    <property type="match status" value="1"/>
</dbReference>
<evidence type="ECO:0000256" key="2">
    <source>
        <dbReference type="ARBA" id="ARBA00022692"/>
    </source>
</evidence>
<dbReference type="GO" id="GO:0042500">
    <property type="term" value="F:aspartic endopeptidase activity, intramembrane cleaving"/>
    <property type="evidence" value="ECO:0007669"/>
    <property type="project" value="InterPro"/>
</dbReference>
<dbReference type="InterPro" id="IPR006639">
    <property type="entry name" value="Preselin/SPP"/>
</dbReference>
<reference evidence="7 8" key="1">
    <citation type="journal article" date="2018" name="New Phytol.">
        <title>Phylogenomics of Endogonaceae and evolution of mycorrhizas within Mucoromycota.</title>
        <authorList>
            <person name="Chang Y."/>
            <person name="Desiro A."/>
            <person name="Na H."/>
            <person name="Sandor L."/>
            <person name="Lipzen A."/>
            <person name="Clum A."/>
            <person name="Barry K."/>
            <person name="Grigoriev I.V."/>
            <person name="Martin F.M."/>
            <person name="Stajich J.E."/>
            <person name="Smith M.E."/>
            <person name="Bonito G."/>
            <person name="Spatafora J.W."/>
        </authorList>
    </citation>
    <scope>NUCLEOTIDE SEQUENCE [LARGE SCALE GENOMIC DNA]</scope>
    <source>
        <strain evidence="7 8">GMNB39</strain>
    </source>
</reference>
<comment type="domain">
    <text evidence="5">The PAL motif is required for normal active site conformation.</text>
</comment>
<feature type="region of interest" description="Disordered" evidence="6">
    <location>
        <begin position="346"/>
        <end position="386"/>
    </location>
</feature>
<feature type="transmembrane region" description="Helical" evidence="5">
    <location>
        <begin position="171"/>
        <end position="191"/>
    </location>
</feature>
<evidence type="ECO:0000256" key="6">
    <source>
        <dbReference type="SAM" id="MobiDB-lite"/>
    </source>
</evidence>
<keyword evidence="5" id="KW-0256">Endoplasmic reticulum</keyword>
<organism evidence="7 8">
    <name type="scientific">Jimgerdemannia flammicorona</name>
    <dbReference type="NCBI Taxonomy" id="994334"/>
    <lineage>
        <taxon>Eukaryota</taxon>
        <taxon>Fungi</taxon>
        <taxon>Fungi incertae sedis</taxon>
        <taxon>Mucoromycota</taxon>
        <taxon>Mucoromycotina</taxon>
        <taxon>Endogonomycetes</taxon>
        <taxon>Endogonales</taxon>
        <taxon>Endogonaceae</taxon>
        <taxon>Jimgerdemannia</taxon>
    </lineage>
</organism>
<sequence>MEGERGSEAAPLLQENPDPDIQQQTDSLHSVGCLQHIQDEGSDQTDGEFSIKFYSEQILLLFLPLLATFVLVCWLETTLNINDQQLQEAVLYYHEDPNDDTATRLGGSILNALLILFGIVVVTLAFVVCFYFRWYKLIYLWLGFSICSILGVTTSAIWIEMMDRFRLPLDWITMSFVTWNFMLVGLIAIFGRSPLWLQQAYLVIVSAVSAISLLRLPSWTTWTVLNMVAIYDIIAVLCPAGPLRLLIDMAVERGEDIPALIYTAGMADFDRHNRNGESGIMGISTRENFDLSTNQNQNVRNAFFSGTVRNIMRRDGYEPVVVSDEDQRDDDEMIVEGERNINSEIESESYRDCPRVGDDEPADDLYDGTDTHDFAPDPPSSSTTSTSNLYHAWNHRIFYFGDHYQWHDCAHWQGWNIYVD</sequence>
<dbReference type="AlphaFoldDB" id="A0A433CXS5"/>
<keyword evidence="8" id="KW-1185">Reference proteome</keyword>
<dbReference type="GO" id="GO:0006509">
    <property type="term" value="P:membrane protein ectodomain proteolysis"/>
    <property type="evidence" value="ECO:0007669"/>
    <property type="project" value="TreeGrafter"/>
</dbReference>
<dbReference type="PRINTS" id="PR01072">
    <property type="entry name" value="PRESENILIN"/>
</dbReference>
<gene>
    <name evidence="7" type="ORF">BC936DRAFT_137255</name>
</gene>
<dbReference type="GO" id="GO:0005789">
    <property type="term" value="C:endoplasmic reticulum membrane"/>
    <property type="evidence" value="ECO:0007669"/>
    <property type="project" value="UniProtKB-SubCell"/>
</dbReference>
<protein>
    <recommendedName>
        <fullName evidence="5">Presenilin</fullName>
        <ecNumber evidence="5">3.4.23.-</ecNumber>
    </recommendedName>
</protein>
<comment type="caution">
    <text evidence="7">The sequence shown here is derived from an EMBL/GenBank/DDBJ whole genome shotgun (WGS) entry which is preliminary data.</text>
</comment>
<keyword evidence="5" id="KW-0645">Protease</keyword>
<dbReference type="Proteomes" id="UP000268093">
    <property type="component" value="Unassembled WGS sequence"/>
</dbReference>
<evidence type="ECO:0000313" key="7">
    <source>
        <dbReference type="EMBL" id="RUP43389.1"/>
    </source>
</evidence>
<comment type="subcellular location">
    <subcellularLocation>
        <location evidence="1">Endomembrane system</location>
        <topology evidence="1">Multi-pass membrane protein</topology>
    </subcellularLocation>
    <subcellularLocation>
        <location evidence="5">Endoplasmic reticulum membrane</location>
        <topology evidence="5">Multi-pass membrane protein</topology>
    </subcellularLocation>
    <subcellularLocation>
        <location evidence="5">Golgi apparatus membrane</location>
        <topology evidence="5">Multi-pass membrane protein</topology>
    </subcellularLocation>
</comment>
<dbReference type="InterPro" id="IPR001108">
    <property type="entry name" value="Peptidase_A22A"/>
</dbReference>
<comment type="similarity">
    <text evidence="5">Belongs to the peptidase A22A family.</text>
</comment>
<feature type="region of interest" description="Disordered" evidence="6">
    <location>
        <begin position="1"/>
        <end position="21"/>
    </location>
</feature>
<feature type="transmembrane region" description="Helical" evidence="5">
    <location>
        <begin position="139"/>
        <end position="159"/>
    </location>
</feature>
<dbReference type="Pfam" id="PF01080">
    <property type="entry name" value="Presenilin"/>
    <property type="match status" value="1"/>
</dbReference>
<keyword evidence="5" id="KW-0914">Notch signaling pathway</keyword>
<dbReference type="SMART" id="SM00730">
    <property type="entry name" value="PSN"/>
    <property type="match status" value="1"/>
</dbReference>
<feature type="transmembrane region" description="Helical" evidence="5">
    <location>
        <begin position="200"/>
        <end position="218"/>
    </location>
</feature>
<accession>A0A433CXS5</accession>
<evidence type="ECO:0000256" key="3">
    <source>
        <dbReference type="ARBA" id="ARBA00022989"/>
    </source>
</evidence>
<feature type="transmembrane region" description="Helical" evidence="5">
    <location>
        <begin position="224"/>
        <end position="247"/>
    </location>
</feature>
<keyword evidence="2 5" id="KW-0812">Transmembrane</keyword>
<feature type="compositionally biased region" description="Basic and acidic residues" evidence="6">
    <location>
        <begin position="348"/>
        <end position="358"/>
    </location>
</feature>
<feature type="transmembrane region" description="Helical" evidence="5">
    <location>
        <begin position="58"/>
        <end position="77"/>
    </location>
</feature>
<dbReference type="OrthoDB" id="432970at2759"/>
<dbReference type="PANTHER" id="PTHR10202">
    <property type="entry name" value="PRESENILIN"/>
    <property type="match status" value="1"/>
</dbReference>
<dbReference type="GO" id="GO:0070765">
    <property type="term" value="C:gamma-secretase complex"/>
    <property type="evidence" value="ECO:0007669"/>
    <property type="project" value="TreeGrafter"/>
</dbReference>
<dbReference type="GO" id="GO:0016485">
    <property type="term" value="P:protein processing"/>
    <property type="evidence" value="ECO:0007669"/>
    <property type="project" value="InterPro"/>
</dbReference>
<feature type="transmembrane region" description="Helical" evidence="5">
    <location>
        <begin position="109"/>
        <end position="132"/>
    </location>
</feature>
<comment type="subunit">
    <text evidence="5">Homodimer.</text>
</comment>
<keyword evidence="5" id="KW-0378">Hydrolase</keyword>
<evidence type="ECO:0000256" key="1">
    <source>
        <dbReference type="ARBA" id="ARBA00004127"/>
    </source>
</evidence>
<dbReference type="EC" id="3.4.23.-" evidence="5"/>
<comment type="function">
    <text evidence="5">Probable subunit of the gamma-secretase complex, an endoprotease complex that catalyzes the intramembrane cleavage of integral membrane proteins such as Notch receptors.</text>
</comment>